<gene>
    <name evidence="2" type="ORF">SAMN04488058_10761</name>
</gene>
<feature type="chain" id="PRO_5011622490" evidence="1">
    <location>
        <begin position="24"/>
        <end position="289"/>
    </location>
</feature>
<dbReference type="STRING" id="856736.SAMN04488058_10761"/>
<evidence type="ECO:0000313" key="3">
    <source>
        <dbReference type="Proteomes" id="UP000199223"/>
    </source>
</evidence>
<dbReference type="AlphaFoldDB" id="A0A1H6YC61"/>
<name>A0A1H6YC61_9DEIO</name>
<accession>A0A1H6YC61</accession>
<reference evidence="3" key="1">
    <citation type="submission" date="2016-10" db="EMBL/GenBank/DDBJ databases">
        <authorList>
            <person name="Varghese N."/>
            <person name="Submissions S."/>
        </authorList>
    </citation>
    <scope>NUCLEOTIDE SEQUENCE [LARGE SCALE GENOMIC DNA]</scope>
    <source>
        <strain evidence="3">CGMCC 1.10218</strain>
    </source>
</reference>
<feature type="signal peptide" evidence="1">
    <location>
        <begin position="1"/>
        <end position="23"/>
    </location>
</feature>
<keyword evidence="1" id="KW-0732">Signal</keyword>
<proteinExistence type="predicted"/>
<organism evidence="2 3">
    <name type="scientific">Deinococcus reticulitermitis</name>
    <dbReference type="NCBI Taxonomy" id="856736"/>
    <lineage>
        <taxon>Bacteria</taxon>
        <taxon>Thermotogati</taxon>
        <taxon>Deinococcota</taxon>
        <taxon>Deinococci</taxon>
        <taxon>Deinococcales</taxon>
        <taxon>Deinococcaceae</taxon>
        <taxon>Deinococcus</taxon>
    </lineage>
</organism>
<dbReference type="RefSeq" id="WP_092264382.1">
    <property type="nucleotide sequence ID" value="NZ_FNZA01000007.1"/>
</dbReference>
<protein>
    <submittedName>
        <fullName evidence="2">Uncharacterized protein</fullName>
    </submittedName>
</protein>
<sequence>MPFRLPLLTGLLLASALSFPAAAQTGPVTPLERELVQRALNPGGGDVRVKVEVRPGRLPDGFSLALPVGHRLIGSVVTTSGGPELPASAAVYFDTSLSPAQLTTTLATAFTRAGWQPMPEGPGYSERVDAGFLPSIPQSQVAWYRRSPDQTLFVQAQAAGPVTQVTLRQQDAPNLARQLEFMQSGGPLGRLPKLTPPSGSVVPYGWGGSGEGVTQQARIDSDLSRDALLEHYAAQLRRAGWVLVNRGQAGRVSSTVWSVGQGDKTQLGLLILTEVGKGQYRGTLSLNSQ</sequence>
<evidence type="ECO:0000256" key="1">
    <source>
        <dbReference type="SAM" id="SignalP"/>
    </source>
</evidence>
<dbReference type="OrthoDB" id="70700at2"/>
<keyword evidence="3" id="KW-1185">Reference proteome</keyword>
<evidence type="ECO:0000313" key="2">
    <source>
        <dbReference type="EMBL" id="SEJ38841.1"/>
    </source>
</evidence>
<dbReference type="EMBL" id="FNZA01000007">
    <property type="protein sequence ID" value="SEJ38841.1"/>
    <property type="molecule type" value="Genomic_DNA"/>
</dbReference>
<dbReference type="Proteomes" id="UP000199223">
    <property type="component" value="Unassembled WGS sequence"/>
</dbReference>